<dbReference type="Proteomes" id="UP000053144">
    <property type="component" value="Chromosome 10"/>
</dbReference>
<sequence>MKKGLSLVLLILLIHHNLLNADNCVTEDCLIANDLESEFSFGSHAARMLYDVSQSQTGKTGNGNNKAVNCPQKQGYRSCIPSQNGGGPNKNCAEYTRNC</sequence>
<dbReference type="Gramene" id="KOM56519">
    <property type="protein sequence ID" value="KOM56519"/>
    <property type="gene ID" value="LR48_Vigan10g241100"/>
</dbReference>
<reference evidence="3" key="2">
    <citation type="submission" date="2015-02" db="EMBL/GenBank/DDBJ databases">
        <authorList>
            <person name="Chooi Y.-H."/>
        </authorList>
    </citation>
    <scope>NUCLEOTIDE SEQUENCE</scope>
    <source>
        <tissue evidence="3">Seedling</tissue>
    </source>
</reference>
<dbReference type="EMBL" id="JABFOF010000008">
    <property type="protein sequence ID" value="KAG2384131.1"/>
    <property type="molecule type" value="Genomic_DNA"/>
</dbReference>
<evidence type="ECO:0000313" key="5">
    <source>
        <dbReference type="Proteomes" id="UP000743370"/>
    </source>
</evidence>
<organism evidence="3 4">
    <name type="scientific">Phaseolus angularis</name>
    <name type="common">Azuki bean</name>
    <name type="synonym">Vigna angularis</name>
    <dbReference type="NCBI Taxonomy" id="3914"/>
    <lineage>
        <taxon>Eukaryota</taxon>
        <taxon>Viridiplantae</taxon>
        <taxon>Streptophyta</taxon>
        <taxon>Embryophyta</taxon>
        <taxon>Tracheophyta</taxon>
        <taxon>Spermatophyta</taxon>
        <taxon>Magnoliopsida</taxon>
        <taxon>eudicotyledons</taxon>
        <taxon>Gunneridae</taxon>
        <taxon>Pentapetalae</taxon>
        <taxon>rosids</taxon>
        <taxon>fabids</taxon>
        <taxon>Fabales</taxon>
        <taxon>Fabaceae</taxon>
        <taxon>Papilionoideae</taxon>
        <taxon>50 kb inversion clade</taxon>
        <taxon>NPAAA clade</taxon>
        <taxon>indigoferoid/millettioid clade</taxon>
        <taxon>Phaseoleae</taxon>
        <taxon>Vigna</taxon>
    </lineage>
</organism>
<keyword evidence="1" id="KW-0732">Signal</keyword>
<evidence type="ECO:0008006" key="6">
    <source>
        <dbReference type="Google" id="ProtNLM"/>
    </source>
</evidence>
<name>A0A0L9VP62_PHAAN</name>
<feature type="signal peptide" evidence="1">
    <location>
        <begin position="1"/>
        <end position="21"/>
    </location>
</feature>
<evidence type="ECO:0000313" key="4">
    <source>
        <dbReference type="Proteomes" id="UP000053144"/>
    </source>
</evidence>
<reference evidence="2 5" key="3">
    <citation type="submission" date="2020-05" db="EMBL/GenBank/DDBJ databases">
        <title>Vigna angularis (adzuki bean) Var. LongXiaoDou No. 4 denovo assembly.</title>
        <authorList>
            <person name="Xiang H."/>
        </authorList>
    </citation>
    <scope>NUCLEOTIDE SEQUENCE [LARGE SCALE GENOMIC DNA]</scope>
    <source>
        <tissue evidence="2">Leaf</tissue>
    </source>
</reference>
<proteinExistence type="predicted"/>
<accession>A0A0L9VP62</accession>
<reference evidence="4" key="1">
    <citation type="journal article" date="2015" name="Proc. Natl. Acad. Sci. U.S.A.">
        <title>Genome sequencing of adzuki bean (Vigna angularis) provides insight into high starch and low fat accumulation and domestication.</title>
        <authorList>
            <person name="Yang K."/>
            <person name="Tian Z."/>
            <person name="Chen C."/>
            <person name="Luo L."/>
            <person name="Zhao B."/>
            <person name="Wang Z."/>
            <person name="Yu L."/>
            <person name="Li Y."/>
            <person name="Sun Y."/>
            <person name="Li W."/>
            <person name="Chen Y."/>
            <person name="Li Y."/>
            <person name="Zhang Y."/>
            <person name="Ai D."/>
            <person name="Zhao J."/>
            <person name="Shang C."/>
            <person name="Ma Y."/>
            <person name="Wu B."/>
            <person name="Wang M."/>
            <person name="Gao L."/>
            <person name="Sun D."/>
            <person name="Zhang P."/>
            <person name="Guo F."/>
            <person name="Wang W."/>
            <person name="Li Y."/>
            <person name="Wang J."/>
            <person name="Varshney R.K."/>
            <person name="Wang J."/>
            <person name="Ling H.Q."/>
            <person name="Wan P."/>
        </authorList>
    </citation>
    <scope>NUCLEOTIDE SEQUENCE</scope>
    <source>
        <strain evidence="4">cv. Jingnong 6</strain>
    </source>
</reference>
<dbReference type="Proteomes" id="UP000743370">
    <property type="component" value="Unassembled WGS sequence"/>
</dbReference>
<evidence type="ECO:0000313" key="2">
    <source>
        <dbReference type="EMBL" id="KAG2384131.1"/>
    </source>
</evidence>
<evidence type="ECO:0000256" key="1">
    <source>
        <dbReference type="SAM" id="SignalP"/>
    </source>
</evidence>
<dbReference type="EMBL" id="CM003380">
    <property type="protein sequence ID" value="KOM56519.1"/>
    <property type="molecule type" value="Genomic_DNA"/>
</dbReference>
<dbReference type="OrthoDB" id="1411416at2759"/>
<dbReference type="AlphaFoldDB" id="A0A0L9VP62"/>
<gene>
    <name evidence="2" type="ORF">HKW66_Vig0151060</name>
    <name evidence="3" type="ORF">LR48_Vigan10g241100</name>
</gene>
<evidence type="ECO:0000313" key="3">
    <source>
        <dbReference type="EMBL" id="KOM56519.1"/>
    </source>
</evidence>
<protein>
    <recommendedName>
        <fullName evidence="6">Rapid ALkalinization Factor</fullName>
    </recommendedName>
</protein>
<feature type="chain" id="PRO_5035993384" description="Rapid ALkalinization Factor" evidence="1">
    <location>
        <begin position="22"/>
        <end position="99"/>
    </location>
</feature>
<dbReference type="OMA" id="HAARMLY"/>